<evidence type="ECO:0000313" key="2">
    <source>
        <dbReference type="Proteomes" id="UP000235145"/>
    </source>
</evidence>
<accession>A0A9R1UWI5</accession>
<evidence type="ECO:0008006" key="3">
    <source>
        <dbReference type="Google" id="ProtNLM"/>
    </source>
</evidence>
<dbReference type="Proteomes" id="UP000235145">
    <property type="component" value="Unassembled WGS sequence"/>
</dbReference>
<protein>
    <recommendedName>
        <fullName evidence="3">MULE transposase domain-containing protein</fullName>
    </recommendedName>
</protein>
<sequence>MYALNLLRWTPKESLERFPLYCYNLEKKNPWTVTHIKICYDNKCEYFFIVITCAKPHLKGKYLGMLLLATGMNANNQILSIVFGCGKTESRDLWIWLLSRPKGYIGYMPSLTIISDRTN</sequence>
<name>A0A9R1UWI5_LACSA</name>
<keyword evidence="2" id="KW-1185">Reference proteome</keyword>
<dbReference type="AlphaFoldDB" id="A0A9R1UWI5"/>
<organism evidence="1 2">
    <name type="scientific">Lactuca sativa</name>
    <name type="common">Garden lettuce</name>
    <dbReference type="NCBI Taxonomy" id="4236"/>
    <lineage>
        <taxon>Eukaryota</taxon>
        <taxon>Viridiplantae</taxon>
        <taxon>Streptophyta</taxon>
        <taxon>Embryophyta</taxon>
        <taxon>Tracheophyta</taxon>
        <taxon>Spermatophyta</taxon>
        <taxon>Magnoliopsida</taxon>
        <taxon>eudicotyledons</taxon>
        <taxon>Gunneridae</taxon>
        <taxon>Pentapetalae</taxon>
        <taxon>asterids</taxon>
        <taxon>campanulids</taxon>
        <taxon>Asterales</taxon>
        <taxon>Asteraceae</taxon>
        <taxon>Cichorioideae</taxon>
        <taxon>Cichorieae</taxon>
        <taxon>Lactucinae</taxon>
        <taxon>Lactuca</taxon>
    </lineage>
</organism>
<reference evidence="1 2" key="1">
    <citation type="journal article" date="2017" name="Nat. Commun.">
        <title>Genome assembly with in vitro proximity ligation data and whole-genome triplication in lettuce.</title>
        <authorList>
            <person name="Reyes-Chin-Wo S."/>
            <person name="Wang Z."/>
            <person name="Yang X."/>
            <person name="Kozik A."/>
            <person name="Arikit S."/>
            <person name="Song C."/>
            <person name="Xia L."/>
            <person name="Froenicke L."/>
            <person name="Lavelle D.O."/>
            <person name="Truco M.J."/>
            <person name="Xia R."/>
            <person name="Zhu S."/>
            <person name="Xu C."/>
            <person name="Xu H."/>
            <person name="Xu X."/>
            <person name="Cox K."/>
            <person name="Korf I."/>
            <person name="Meyers B.C."/>
            <person name="Michelmore R.W."/>
        </authorList>
    </citation>
    <scope>NUCLEOTIDE SEQUENCE [LARGE SCALE GENOMIC DNA]</scope>
    <source>
        <strain evidence="2">cv. Salinas</strain>
        <tissue evidence="1">Seedlings</tissue>
    </source>
</reference>
<gene>
    <name evidence="1" type="ORF">LSAT_V11C700353820</name>
</gene>
<proteinExistence type="predicted"/>
<evidence type="ECO:0000313" key="1">
    <source>
        <dbReference type="EMBL" id="KAJ0195427.1"/>
    </source>
</evidence>
<comment type="caution">
    <text evidence="1">The sequence shown here is derived from an EMBL/GenBank/DDBJ whole genome shotgun (WGS) entry which is preliminary data.</text>
</comment>
<dbReference type="EMBL" id="NBSK02000007">
    <property type="protein sequence ID" value="KAJ0195427.1"/>
    <property type="molecule type" value="Genomic_DNA"/>
</dbReference>